<dbReference type="PATRIC" id="fig|1391653.3.peg.2529"/>
<dbReference type="STRING" id="1391653.AKJ08_2426"/>
<dbReference type="InterPro" id="IPR014001">
    <property type="entry name" value="Helicase_ATP-bd"/>
</dbReference>
<organism evidence="11 12">
    <name type="scientific">Vulgatibacter incomptus</name>
    <dbReference type="NCBI Taxonomy" id="1391653"/>
    <lineage>
        <taxon>Bacteria</taxon>
        <taxon>Pseudomonadati</taxon>
        <taxon>Myxococcota</taxon>
        <taxon>Myxococcia</taxon>
        <taxon>Myxococcales</taxon>
        <taxon>Cystobacterineae</taxon>
        <taxon>Vulgatibacteraceae</taxon>
        <taxon>Vulgatibacter</taxon>
    </lineage>
</organism>
<evidence type="ECO:0000259" key="8">
    <source>
        <dbReference type="PROSITE" id="PS51192"/>
    </source>
</evidence>
<dbReference type="GO" id="GO:0005829">
    <property type="term" value="C:cytosol"/>
    <property type="evidence" value="ECO:0007669"/>
    <property type="project" value="TreeGrafter"/>
</dbReference>
<evidence type="ECO:0000256" key="4">
    <source>
        <dbReference type="ARBA" id="ARBA00022840"/>
    </source>
</evidence>
<keyword evidence="4" id="KW-0067">ATP-binding</keyword>
<dbReference type="CDD" id="cd18787">
    <property type="entry name" value="SF2_C_DEAD"/>
    <property type="match status" value="1"/>
</dbReference>
<feature type="compositionally biased region" description="Basic and acidic residues" evidence="7">
    <location>
        <begin position="613"/>
        <end position="624"/>
    </location>
</feature>
<feature type="compositionally biased region" description="Low complexity" evidence="7">
    <location>
        <begin position="595"/>
        <end position="608"/>
    </location>
</feature>
<dbReference type="PANTHER" id="PTHR47959">
    <property type="entry name" value="ATP-DEPENDENT RNA HELICASE RHLE-RELATED"/>
    <property type="match status" value="1"/>
</dbReference>
<evidence type="ECO:0000256" key="5">
    <source>
        <dbReference type="ARBA" id="ARBA00038437"/>
    </source>
</evidence>
<feature type="compositionally biased region" description="Basic and acidic residues" evidence="7">
    <location>
        <begin position="631"/>
        <end position="641"/>
    </location>
</feature>
<evidence type="ECO:0000256" key="3">
    <source>
        <dbReference type="ARBA" id="ARBA00022806"/>
    </source>
</evidence>
<feature type="region of interest" description="Disordered" evidence="7">
    <location>
        <begin position="429"/>
        <end position="490"/>
    </location>
</feature>
<feature type="compositionally biased region" description="Basic and acidic residues" evidence="7">
    <location>
        <begin position="819"/>
        <end position="833"/>
    </location>
</feature>
<feature type="compositionally biased region" description="Basic and acidic residues" evidence="7">
    <location>
        <begin position="651"/>
        <end position="669"/>
    </location>
</feature>
<feature type="domain" description="Helicase ATP-binding" evidence="8">
    <location>
        <begin position="32"/>
        <end position="208"/>
    </location>
</feature>
<evidence type="ECO:0000256" key="6">
    <source>
        <dbReference type="PROSITE-ProRule" id="PRU00552"/>
    </source>
</evidence>
<dbReference type="InterPro" id="IPR000629">
    <property type="entry name" value="RNA-helicase_DEAD-box_CS"/>
</dbReference>
<feature type="domain" description="Helicase C-terminal" evidence="9">
    <location>
        <begin position="235"/>
        <end position="379"/>
    </location>
</feature>
<dbReference type="CDD" id="cd00268">
    <property type="entry name" value="DEADc"/>
    <property type="match status" value="1"/>
</dbReference>
<keyword evidence="2" id="KW-0378">Hydrolase</keyword>
<dbReference type="InterPro" id="IPR011545">
    <property type="entry name" value="DEAD/DEAH_box_helicase_dom"/>
</dbReference>
<dbReference type="InterPro" id="IPR001650">
    <property type="entry name" value="Helicase_C-like"/>
</dbReference>
<dbReference type="SMART" id="SM00487">
    <property type="entry name" value="DEXDc"/>
    <property type="match status" value="1"/>
</dbReference>
<dbReference type="SMART" id="SM00490">
    <property type="entry name" value="HELICc"/>
    <property type="match status" value="1"/>
</dbReference>
<reference evidence="11 12" key="1">
    <citation type="submission" date="2015-08" db="EMBL/GenBank/DDBJ databases">
        <authorList>
            <person name="Babu N.S."/>
            <person name="Beckwith C.J."/>
            <person name="Beseler K.G."/>
            <person name="Brison A."/>
            <person name="Carone J.V."/>
            <person name="Caskin T.P."/>
            <person name="Diamond M."/>
            <person name="Durham M.E."/>
            <person name="Foxe J.M."/>
            <person name="Go M."/>
            <person name="Henderson B.A."/>
            <person name="Jones I.B."/>
            <person name="McGettigan J.A."/>
            <person name="Micheletti S.J."/>
            <person name="Nasrallah M.E."/>
            <person name="Ortiz D."/>
            <person name="Piller C.R."/>
            <person name="Privatt S.R."/>
            <person name="Schneider S.L."/>
            <person name="Sharp S."/>
            <person name="Smith T.C."/>
            <person name="Stanton J.D."/>
            <person name="Ullery H.E."/>
            <person name="Wilson R.J."/>
            <person name="Serrano M.G."/>
            <person name="Buck G."/>
            <person name="Lee V."/>
            <person name="Wang Y."/>
            <person name="Carvalho R."/>
            <person name="Voegtly L."/>
            <person name="Shi R."/>
            <person name="Duckworth R."/>
            <person name="Johnson A."/>
            <person name="Loviza R."/>
            <person name="Walstead R."/>
            <person name="Shah Z."/>
            <person name="Kiflezghi M."/>
            <person name="Wade K."/>
            <person name="Ball S.L."/>
            <person name="Bradley K.W."/>
            <person name="Asai D.J."/>
            <person name="Bowman C.A."/>
            <person name="Russell D.A."/>
            <person name="Pope W.H."/>
            <person name="Jacobs-Sera D."/>
            <person name="Hendrix R.W."/>
            <person name="Hatfull G.F."/>
        </authorList>
    </citation>
    <scope>NUCLEOTIDE SEQUENCE [LARGE SCALE GENOMIC DNA]</scope>
    <source>
        <strain evidence="11 12">DSM 27710</strain>
    </source>
</reference>
<evidence type="ECO:0000256" key="7">
    <source>
        <dbReference type="SAM" id="MobiDB-lite"/>
    </source>
</evidence>
<dbReference type="InterPro" id="IPR044742">
    <property type="entry name" value="DEAD/DEAH_RhlB"/>
</dbReference>
<feature type="compositionally biased region" description="Basic and acidic residues" evidence="7">
    <location>
        <begin position="443"/>
        <end position="458"/>
    </location>
</feature>
<keyword evidence="3 11" id="KW-0347">Helicase</keyword>
<dbReference type="Gene3D" id="3.40.50.300">
    <property type="entry name" value="P-loop containing nucleotide triphosphate hydrolases"/>
    <property type="match status" value="2"/>
</dbReference>
<dbReference type="GO" id="GO:0016787">
    <property type="term" value="F:hydrolase activity"/>
    <property type="evidence" value="ECO:0007669"/>
    <property type="project" value="UniProtKB-KW"/>
</dbReference>
<comment type="similarity">
    <text evidence="5">Belongs to the DEAD box helicase family.</text>
</comment>
<feature type="compositionally biased region" description="Basic and acidic residues" evidence="7">
    <location>
        <begin position="786"/>
        <end position="806"/>
    </location>
</feature>
<dbReference type="Gene3D" id="3.30.70.330">
    <property type="match status" value="1"/>
</dbReference>
<keyword evidence="12" id="KW-1185">Reference proteome</keyword>
<dbReference type="EMBL" id="CP012332">
    <property type="protein sequence ID" value="AKU92039.1"/>
    <property type="molecule type" value="Genomic_DNA"/>
</dbReference>
<dbReference type="RefSeq" id="WP_050726266.1">
    <property type="nucleotide sequence ID" value="NZ_CP012332.1"/>
</dbReference>
<feature type="domain" description="DEAD-box RNA helicase Q" evidence="10">
    <location>
        <begin position="1"/>
        <end position="29"/>
    </location>
</feature>
<dbReference type="Pfam" id="PF00271">
    <property type="entry name" value="Helicase_C"/>
    <property type="match status" value="1"/>
</dbReference>
<accession>A0A0K1PG00</accession>
<feature type="region of interest" description="Disordered" evidence="7">
    <location>
        <begin position="547"/>
        <end position="865"/>
    </location>
</feature>
<feature type="compositionally biased region" description="Basic and acidic residues" evidence="7">
    <location>
        <begin position="726"/>
        <end position="744"/>
    </location>
</feature>
<keyword evidence="1" id="KW-0547">Nucleotide-binding</keyword>
<dbReference type="KEGG" id="vin:AKJ08_2426"/>
<dbReference type="PROSITE" id="PS51195">
    <property type="entry name" value="Q_MOTIF"/>
    <property type="match status" value="1"/>
</dbReference>
<dbReference type="GO" id="GO:0003724">
    <property type="term" value="F:RNA helicase activity"/>
    <property type="evidence" value="ECO:0007669"/>
    <property type="project" value="InterPro"/>
</dbReference>
<dbReference type="InterPro" id="IPR012677">
    <property type="entry name" value="Nucleotide-bd_a/b_plait_sf"/>
</dbReference>
<dbReference type="InterPro" id="IPR050079">
    <property type="entry name" value="DEAD_box_RNA_helicase"/>
</dbReference>
<dbReference type="Proteomes" id="UP000055590">
    <property type="component" value="Chromosome"/>
</dbReference>
<evidence type="ECO:0000313" key="12">
    <source>
        <dbReference type="Proteomes" id="UP000055590"/>
    </source>
</evidence>
<dbReference type="InterPro" id="IPR027417">
    <property type="entry name" value="P-loop_NTPase"/>
</dbReference>
<dbReference type="OrthoDB" id="9805696at2"/>
<evidence type="ECO:0000259" key="10">
    <source>
        <dbReference type="PROSITE" id="PS51195"/>
    </source>
</evidence>
<feature type="short sequence motif" description="Q motif" evidence="6">
    <location>
        <begin position="1"/>
        <end position="29"/>
    </location>
</feature>
<dbReference type="SUPFAM" id="SSF52540">
    <property type="entry name" value="P-loop containing nucleoside triphosphate hydrolases"/>
    <property type="match status" value="1"/>
</dbReference>
<evidence type="ECO:0000259" key="9">
    <source>
        <dbReference type="PROSITE" id="PS51194"/>
    </source>
</evidence>
<sequence length="865" mass="95341">MKFTDLDIHPSFLQALASRGFEESTPVQAAVLSPEYAERDLLVSSRTGSGKTVAFGLAIGRGLLGDAPHLPPVDQPLALVVAPTRELALQVQRELQWLYGPAGGRVASCVGGMDIRREQRALQDGAHFVVGTPGRLCDHLERKTLDLSGLHAVILDEADEMLDMGFREELERILQDAPTERRTLLFSATLPKEIDQLARRYQRDAARIAATSPEAAHQDIEYRAHLVAAREIELGVVNTIRFHDSARTLVFCATRDGASRLSASLTERGFEAVALSGELSQAERTRALKALRDGRAKVLVATDVAARGLDLPEIGLVIHADLPIDASVMQHRSGRTGRAGRKGVSVVLSPVGKRRIAERLLRMAKVAPDWTPIPSNEEIRALDQERLLREIGSLTQELSPEDLEVAKRLIEERSAEELVAGLVKVHRARRPAPEEMPQTLSTLDRESAFQRGRSERGSRATAPRGGSFGEESTPFGTRGPRQRPSFGGPDDDGVWFRLNVGRVANADPRWLVPIICRRGNVTKSEIGRIQILDRETRFQISAGAAAGFQEAASVPDKKDPSIRIMPMGAGEQRPSRPPSFDRSVEGERPAERMSAEAPVVENAAAEGETPVRASEKSFEADSARPYRPARKSFDSNGERPYRPAQKSFDSNGERPFRPARKSFEADGARPYRPAQKSFDSNGERPFRPARKSFETDGAGPYRPAPKSFDSNGERPYRPAQKSFDSNGERPFRPARKSFEADGARPYRPAQKSFDSNGERPYRPAQKSFDSNGERPFRPAQKSFDSNGERPFRPARKSFDTNGERPYRPAAKTFAPAGDRPARKSYGEGGDRPFRPAGKTFPGAGGRPFEKSYGYSARPKGPKKRS</sequence>
<dbReference type="Pfam" id="PF03880">
    <property type="entry name" value="DbpA"/>
    <property type="match status" value="1"/>
</dbReference>
<dbReference type="GO" id="GO:0003676">
    <property type="term" value="F:nucleic acid binding"/>
    <property type="evidence" value="ECO:0007669"/>
    <property type="project" value="InterPro"/>
</dbReference>
<feature type="compositionally biased region" description="Basic and acidic residues" evidence="7">
    <location>
        <begin position="582"/>
        <end position="594"/>
    </location>
</feature>
<evidence type="ECO:0000256" key="1">
    <source>
        <dbReference type="ARBA" id="ARBA00022741"/>
    </source>
</evidence>
<name>A0A0K1PG00_9BACT</name>
<dbReference type="Pfam" id="PF00270">
    <property type="entry name" value="DEAD"/>
    <property type="match status" value="1"/>
</dbReference>
<dbReference type="AlphaFoldDB" id="A0A0K1PG00"/>
<dbReference type="InterPro" id="IPR005580">
    <property type="entry name" value="DbpA/CsdA_RNA-bd_dom"/>
</dbReference>
<proteinExistence type="inferred from homology"/>
<dbReference type="InterPro" id="IPR014014">
    <property type="entry name" value="RNA_helicase_DEAD_Q_motif"/>
</dbReference>
<protein>
    <submittedName>
        <fullName evidence="11">ATP-dependent RNA helicase</fullName>
    </submittedName>
</protein>
<dbReference type="PANTHER" id="PTHR47959:SF1">
    <property type="entry name" value="ATP-DEPENDENT RNA HELICASE DBPA"/>
    <property type="match status" value="1"/>
</dbReference>
<evidence type="ECO:0000313" key="11">
    <source>
        <dbReference type="EMBL" id="AKU92039.1"/>
    </source>
</evidence>
<dbReference type="PROSITE" id="PS51192">
    <property type="entry name" value="HELICASE_ATP_BIND_1"/>
    <property type="match status" value="1"/>
</dbReference>
<dbReference type="CDD" id="cd12252">
    <property type="entry name" value="RRM_DbpA"/>
    <property type="match status" value="1"/>
</dbReference>
<dbReference type="PROSITE" id="PS51194">
    <property type="entry name" value="HELICASE_CTER"/>
    <property type="match status" value="1"/>
</dbReference>
<feature type="compositionally biased region" description="Basic and acidic residues" evidence="7">
    <location>
        <begin position="681"/>
        <end position="694"/>
    </location>
</feature>
<dbReference type="PROSITE" id="PS00039">
    <property type="entry name" value="DEAD_ATP_HELICASE"/>
    <property type="match status" value="1"/>
</dbReference>
<gene>
    <name evidence="11" type="ORF">AKJ08_2426</name>
</gene>
<dbReference type="GO" id="GO:0005524">
    <property type="term" value="F:ATP binding"/>
    <property type="evidence" value="ECO:0007669"/>
    <property type="project" value="UniProtKB-KW"/>
</dbReference>
<evidence type="ECO:0000256" key="2">
    <source>
        <dbReference type="ARBA" id="ARBA00022801"/>
    </source>
</evidence>